<evidence type="ECO:0000256" key="2">
    <source>
        <dbReference type="ARBA" id="ARBA00045910"/>
    </source>
</evidence>
<accession>A0AAU7E1V8</accession>
<sequence>MAAAMASAPAKKQSPLEAPLNRAALLGYAPAWDLARKKDSKAKNPLSTLVGEDAMCLCYFSSTKFGHKQPMVHTVSCDNTYTAWRWIESKLEWEECDTFEYSMDTRLAIMGTMNNKRKQLENENCDLKRENSQLKLDLMLMKQPKYERPTKQWWDWKRMGFLFFFLLVMFFPMAKAEIPPSLDEQIFGTVNETAHTISDWLLRHANTGDIVSVVTSYRFTAIVLGIVSLWRSESPIFVLLLLIVAYVTKYRYVAVASTAFMNVVSTATLMCVMVIDLVNPIYALYFSALQLMVALVLGLVADDVKYAQIFKGHSMVLVASIVSFFAKSGNIPDPVVVSMLVVWRVIGVINFVGKKVEVKDCNGKIVESVPAKNAWFSKALGIGSLFSQKLRKKTSVPVRVMTNAIIGIEGEGGLGTGFRVANHLITASHVVGTADVVRVTWGMSKFTAKVVRHCGNDVCILNLPSEAHSISPFKLAKTIADGVIAVTGMNMNGDYVVAVSEGVIVKDHWTYAVQTIDGMSGAPVTNEAGRVVGVHLSNTGFTGGGAVLRPEHVHDETEVEKLRRRVRELEESKPSSPLDQGLTNSEISSIVNLVREAVRNEMEVLRHELDLEISPFEQAKGRNKGPRRNKRTRAWTEEEYRAMQEQGYTRTQLKNMAEEILERMHPDDDETELGYPEWSEPSREEREEIEREWFGQKETAPVDFEHNPNTHPQDIQDKYSLGVYYITGKDLELVGDSIREYEDIVMKWILRNLNERHEWRKEADRKSLSRLSEERIKLEKEMSEKGLVPFSQRKKKEKKVRTIKKVSKNSKSPQAGAE</sequence>
<proteinExistence type="predicted"/>
<keyword evidence="5" id="KW-0812">Transmembrane</keyword>
<evidence type="ECO:0000256" key="3">
    <source>
        <dbReference type="ARBA" id="ARBA00047383"/>
    </source>
</evidence>
<keyword evidence="5" id="KW-1133">Transmembrane helix</keyword>
<evidence type="ECO:0000313" key="6">
    <source>
        <dbReference type="EMBL" id="XBH23895.1"/>
    </source>
</evidence>
<evidence type="ECO:0000256" key="1">
    <source>
        <dbReference type="ARBA" id="ARBA00022801"/>
    </source>
</evidence>
<dbReference type="Gene3D" id="2.40.10.10">
    <property type="entry name" value="Trypsin-like serine proteases"/>
    <property type="match status" value="2"/>
</dbReference>
<dbReference type="GO" id="GO:0016787">
    <property type="term" value="F:hydrolase activity"/>
    <property type="evidence" value="ECO:0007669"/>
    <property type="project" value="UniProtKB-KW"/>
</dbReference>
<feature type="transmembrane region" description="Helical" evidence="5">
    <location>
        <begin position="221"/>
        <end position="245"/>
    </location>
</feature>
<keyword evidence="1" id="KW-0378">Hydrolase</keyword>
<feature type="transmembrane region" description="Helical" evidence="5">
    <location>
        <begin position="156"/>
        <end position="174"/>
    </location>
</feature>
<protein>
    <submittedName>
        <fullName evidence="6">ORF1a protein</fullName>
    </submittedName>
</protein>
<comment type="function">
    <text evidence="2">Responsible for the cleavage of the polyprotein into functional products.</text>
</comment>
<dbReference type="SUPFAM" id="SSF50494">
    <property type="entry name" value="Trypsin-like serine proteases"/>
    <property type="match status" value="1"/>
</dbReference>
<keyword evidence="5" id="KW-0472">Membrane</keyword>
<reference evidence="6" key="2">
    <citation type="submission" date="2024-02" db="EMBL/GenBank/DDBJ databases">
        <authorList>
            <person name="Hu B."/>
        </authorList>
    </citation>
    <scope>NUCLEOTIDE SEQUENCE</scope>
    <source>
        <strain evidence="6">17A/Kenya/BAT2584/2015</strain>
    </source>
</reference>
<feature type="compositionally biased region" description="Basic residues" evidence="4">
    <location>
        <begin position="792"/>
        <end position="808"/>
    </location>
</feature>
<feature type="transmembrane region" description="Helical" evidence="5">
    <location>
        <begin position="281"/>
        <end position="300"/>
    </location>
</feature>
<dbReference type="InterPro" id="IPR009003">
    <property type="entry name" value="Peptidase_S1_PA"/>
</dbReference>
<evidence type="ECO:0000256" key="4">
    <source>
        <dbReference type="SAM" id="MobiDB-lite"/>
    </source>
</evidence>
<dbReference type="Pfam" id="PF13365">
    <property type="entry name" value="Trypsin_2"/>
    <property type="match status" value="1"/>
</dbReference>
<comment type="catalytic activity">
    <reaction evidence="3">
        <text>RNA(n) + a ribonucleoside 5'-triphosphate = RNA(n+1) + diphosphate</text>
        <dbReference type="Rhea" id="RHEA:21248"/>
        <dbReference type="Rhea" id="RHEA-COMP:14527"/>
        <dbReference type="Rhea" id="RHEA-COMP:17342"/>
        <dbReference type="ChEBI" id="CHEBI:33019"/>
        <dbReference type="ChEBI" id="CHEBI:61557"/>
        <dbReference type="ChEBI" id="CHEBI:140395"/>
    </reaction>
</comment>
<reference evidence="6" key="1">
    <citation type="journal article" date="2024" name="Microbiome">
        <title>Substantial viral diversity in bats and rodents from East Africa: insights into evolution, recombination, and cocirculation.</title>
        <authorList>
            <person name="Wang D."/>
            <person name="Yang X."/>
            <person name="Ren Z."/>
            <person name="Hu B."/>
            <person name="Zhao H."/>
            <person name="Yang K."/>
            <person name="Shi P."/>
            <person name="Zhang Z."/>
            <person name="Feng Q."/>
            <person name="Nawenja C.V."/>
            <person name="Obanda V."/>
            <person name="Robert K."/>
            <person name="Nalikka B."/>
            <person name="Waruhiu C.N."/>
            <person name="Ochola G.O."/>
            <person name="Onyuok S.O."/>
            <person name="Ochieng H."/>
            <person name="Li B."/>
            <person name="Zhu Y."/>
            <person name="Si H."/>
            <person name="Yin J."/>
            <person name="Kristiansen K."/>
            <person name="Jin X."/>
            <person name="Xu X."/>
            <person name="Xiao M."/>
            <person name="Agwanda B."/>
            <person name="Ommeh S."/>
            <person name="Li J."/>
            <person name="Shi Z.L."/>
        </authorList>
    </citation>
    <scope>NUCLEOTIDE SEQUENCE</scope>
    <source>
        <strain evidence="6">17A/Kenya/BAT2584/2015</strain>
    </source>
</reference>
<dbReference type="InterPro" id="IPR043504">
    <property type="entry name" value="Peptidase_S1_PA_chymotrypsin"/>
</dbReference>
<feature type="compositionally biased region" description="Polar residues" evidence="4">
    <location>
        <begin position="809"/>
        <end position="818"/>
    </location>
</feature>
<feature type="region of interest" description="Disordered" evidence="4">
    <location>
        <begin position="787"/>
        <end position="818"/>
    </location>
</feature>
<feature type="transmembrane region" description="Helical" evidence="5">
    <location>
        <begin position="252"/>
        <end position="275"/>
    </location>
</feature>
<dbReference type="EMBL" id="PP711862">
    <property type="protein sequence ID" value="XBH23895.1"/>
    <property type="molecule type" value="Genomic_RNA"/>
</dbReference>
<evidence type="ECO:0000256" key="5">
    <source>
        <dbReference type="SAM" id="Phobius"/>
    </source>
</evidence>
<organism evidence="6">
    <name type="scientific">Cardioderma bat astrovirus</name>
    <dbReference type="NCBI Taxonomy" id="3141857"/>
    <lineage>
        <taxon>Viruses</taxon>
        <taxon>Riboviria</taxon>
        <taxon>Orthornavirae</taxon>
        <taxon>Pisuviricota</taxon>
        <taxon>Stelpaviricetes</taxon>
        <taxon>Stellavirales</taxon>
        <taxon>Astroviridae</taxon>
    </lineage>
</organism>
<name>A0AAU7E1V8_9VIRU</name>